<comment type="similarity">
    <text evidence="2 7">Belongs to the prokaryotic/mitochondrial release factor family.</text>
</comment>
<dbReference type="PROSITE" id="PS00745">
    <property type="entry name" value="RF_PROK_I"/>
    <property type="match status" value="1"/>
</dbReference>
<accession>A0ABN3I7X7</accession>
<evidence type="ECO:0000256" key="3">
    <source>
        <dbReference type="ARBA" id="ARBA00019192"/>
    </source>
</evidence>
<dbReference type="Proteomes" id="UP001500058">
    <property type="component" value="Unassembled WGS sequence"/>
</dbReference>
<evidence type="ECO:0000313" key="10">
    <source>
        <dbReference type="EMBL" id="GAA2396256.1"/>
    </source>
</evidence>
<keyword evidence="8" id="KW-0175">Coiled coil</keyword>
<dbReference type="Gene3D" id="3.30.160.20">
    <property type="match status" value="1"/>
</dbReference>
<comment type="caution">
    <text evidence="10">The sequence shown here is derived from an EMBL/GenBank/DDBJ whole genome shotgun (WGS) entry which is preliminary data.</text>
</comment>
<dbReference type="InterPro" id="IPR045853">
    <property type="entry name" value="Pep_chain_release_fac_I_sf"/>
</dbReference>
<dbReference type="Pfam" id="PF00472">
    <property type="entry name" value="RF-1"/>
    <property type="match status" value="1"/>
</dbReference>
<evidence type="ECO:0000256" key="7">
    <source>
        <dbReference type="HAMAP-Rule" id="MF_00094"/>
    </source>
</evidence>
<sequence length="375" mass="41704">MAVVDVSETLKSLTSTMESIEAVLDLDKMRADIAALEEQAAAPSLWDDPDNAQQVTSRLSFLQGQLRKVEELHGRIDDLEVLFELAEAENDADARAEAEAELKSVQKAVDELEVRTLLSGEYDPREAMVSIRAEAGGVDAADFAEQLMRMYLRWAERKGYPTEVLDTSYAEEAGIKSTTFTVKAPYAYGTLSVEQGTHRMVRISPFDNQGRRQTSFAGVEVLPVVEQTDHIEIPENEIRIDVFRSSGPGGQSVNTTDSAVRITHLPTGIVVSCQNEKSQIQNRAAAMRVLQARLLAHRRAEEQAKMDALKGDGGNSWGNQMRSYVLQPYQMVKDLRTDYEVGNPQAVLDGDIDGFLEAGIRWRKQQEQEQKQNVG</sequence>
<dbReference type="HAMAP" id="MF_00094">
    <property type="entry name" value="Rel_fac_2"/>
    <property type="match status" value="1"/>
</dbReference>
<comment type="function">
    <text evidence="1 7">Peptide chain release factor 2 directs the termination of translation in response to the peptide chain termination codons UGA and UAA.</text>
</comment>
<dbReference type="Gene3D" id="1.20.58.410">
    <property type="entry name" value="Release factor"/>
    <property type="match status" value="1"/>
</dbReference>
<dbReference type="InterPro" id="IPR004374">
    <property type="entry name" value="PrfB"/>
</dbReference>
<reference evidence="10 11" key="1">
    <citation type="journal article" date="2019" name="Int. J. Syst. Evol. Microbiol.">
        <title>The Global Catalogue of Microorganisms (GCM) 10K type strain sequencing project: providing services to taxonomists for standard genome sequencing and annotation.</title>
        <authorList>
            <consortium name="The Broad Institute Genomics Platform"/>
            <consortium name="The Broad Institute Genome Sequencing Center for Infectious Disease"/>
            <person name="Wu L."/>
            <person name="Ma J."/>
        </authorList>
    </citation>
    <scope>NUCLEOTIDE SEQUENCE [LARGE SCALE GENOMIC DNA]</scope>
    <source>
        <strain evidence="10 11">JCM 6921</strain>
    </source>
</reference>
<evidence type="ECO:0000256" key="8">
    <source>
        <dbReference type="SAM" id="Coils"/>
    </source>
</evidence>
<dbReference type="InterPro" id="IPR000352">
    <property type="entry name" value="Pep_chain_release_fac_I"/>
</dbReference>
<name>A0ABN3I7X7_9ACTN</name>
<evidence type="ECO:0000256" key="6">
    <source>
        <dbReference type="ARBA" id="ARBA00022917"/>
    </source>
</evidence>
<keyword evidence="4 7" id="KW-0488">Methylation</keyword>
<comment type="PTM">
    <text evidence="7">Methylated by PrmC. Methylation increases the termination efficiency of RF2.</text>
</comment>
<dbReference type="NCBIfam" id="TIGR00020">
    <property type="entry name" value="prfB"/>
    <property type="match status" value="1"/>
</dbReference>
<feature type="domain" description="Prokaryotic-type class I peptide chain release factors" evidence="9">
    <location>
        <begin position="244"/>
        <end position="260"/>
    </location>
</feature>
<proteinExistence type="inferred from homology"/>
<keyword evidence="11" id="KW-1185">Reference proteome</keyword>
<dbReference type="PANTHER" id="PTHR43116:SF3">
    <property type="entry name" value="CLASS I PEPTIDE CHAIN RELEASE FACTOR"/>
    <property type="match status" value="1"/>
</dbReference>
<evidence type="ECO:0000256" key="4">
    <source>
        <dbReference type="ARBA" id="ARBA00022481"/>
    </source>
</evidence>
<dbReference type="Pfam" id="PF03462">
    <property type="entry name" value="PCRF"/>
    <property type="match status" value="1"/>
</dbReference>
<protein>
    <recommendedName>
        <fullName evidence="3 7">Peptide chain release factor 2</fullName>
        <shortName evidence="7">RF-2</shortName>
    </recommendedName>
</protein>
<feature type="modified residue" description="N5-methylglutamine" evidence="7">
    <location>
        <position position="251"/>
    </location>
</feature>
<evidence type="ECO:0000256" key="2">
    <source>
        <dbReference type="ARBA" id="ARBA00010835"/>
    </source>
</evidence>
<feature type="coiled-coil region" evidence="8">
    <location>
        <begin position="52"/>
        <end position="115"/>
    </location>
</feature>
<dbReference type="Gene3D" id="3.30.70.1660">
    <property type="match status" value="1"/>
</dbReference>
<dbReference type="SUPFAM" id="SSF75620">
    <property type="entry name" value="Release factor"/>
    <property type="match status" value="1"/>
</dbReference>
<comment type="subcellular location">
    <subcellularLocation>
        <location evidence="7">Cytoplasm</location>
    </subcellularLocation>
</comment>
<gene>
    <name evidence="7 10" type="primary">prfB</name>
    <name evidence="10" type="ORF">GCM10010420_22440</name>
</gene>
<dbReference type="EMBL" id="BAAATJ010000008">
    <property type="protein sequence ID" value="GAA2396256.1"/>
    <property type="molecule type" value="Genomic_DNA"/>
</dbReference>
<evidence type="ECO:0000256" key="1">
    <source>
        <dbReference type="ARBA" id="ARBA00002613"/>
    </source>
</evidence>
<evidence type="ECO:0000313" key="11">
    <source>
        <dbReference type="Proteomes" id="UP001500058"/>
    </source>
</evidence>
<evidence type="ECO:0000256" key="5">
    <source>
        <dbReference type="ARBA" id="ARBA00022490"/>
    </source>
</evidence>
<dbReference type="RefSeq" id="WP_344630794.1">
    <property type="nucleotide sequence ID" value="NZ_BAAATJ010000008.1"/>
</dbReference>
<evidence type="ECO:0000259" key="9">
    <source>
        <dbReference type="PROSITE" id="PS00745"/>
    </source>
</evidence>
<keyword evidence="5 7" id="KW-0963">Cytoplasm</keyword>
<keyword evidence="6 7" id="KW-0648">Protein biosynthesis</keyword>
<organism evidence="10 11">
    <name type="scientific">Streptomyces glaucosporus</name>
    <dbReference type="NCBI Taxonomy" id="284044"/>
    <lineage>
        <taxon>Bacteria</taxon>
        <taxon>Bacillati</taxon>
        <taxon>Actinomycetota</taxon>
        <taxon>Actinomycetes</taxon>
        <taxon>Kitasatosporales</taxon>
        <taxon>Streptomycetaceae</taxon>
        <taxon>Streptomyces</taxon>
    </lineage>
</organism>
<dbReference type="InterPro" id="IPR005139">
    <property type="entry name" value="PCRF"/>
</dbReference>
<dbReference type="SMART" id="SM00937">
    <property type="entry name" value="PCRF"/>
    <property type="match status" value="1"/>
</dbReference>
<dbReference type="PANTHER" id="PTHR43116">
    <property type="entry name" value="PEPTIDE CHAIN RELEASE FACTOR 2"/>
    <property type="match status" value="1"/>
</dbReference>